<keyword evidence="3" id="KW-1185">Reference proteome</keyword>
<dbReference type="STRING" id="301302.ERS852420_01097"/>
<accession>A0A0M6WY69</accession>
<dbReference type="InterPro" id="IPR023875">
    <property type="entry name" value="DNA_repair_put"/>
</dbReference>
<evidence type="ECO:0000259" key="1">
    <source>
        <dbReference type="Pfam" id="PF13566"/>
    </source>
</evidence>
<evidence type="ECO:0000313" key="3">
    <source>
        <dbReference type="Proteomes" id="UP000049979"/>
    </source>
</evidence>
<sequence length="252" mass="29028">MSEQIVLRCEDSLEGIFTALFDAFVCKNKMKAPYTDSISIAAGEGEMTLFAREIEVQTDAQKVQKTVYSIQSRLGYPVYDTLLHALCHFAEDRGTAVLGYLVRAFAQGRGISDQLADPFALRVMELSRKVDNELDKLLGFVRFQDLGSILVAQLAPKCNMVPLMMDHFSDRFPDENFILYDENRNLAAVHEAGHRCVLVSGEQLQIPQGHMDYFAVLWKQYFATMEIRERHNEQCQNHLLPKWYRKYMTEWN</sequence>
<name>A0A0M6WY69_9FIRM</name>
<gene>
    <name evidence="2" type="ORF">M72_16121</name>
</gene>
<dbReference type="AlphaFoldDB" id="A0A0M6WY69"/>
<dbReference type="OrthoDB" id="5290748at2"/>
<dbReference type="Proteomes" id="UP000049979">
    <property type="component" value="Unassembled WGS sequence"/>
</dbReference>
<dbReference type="EMBL" id="CVRR01000071">
    <property type="protein sequence ID" value="CRL42610.1"/>
    <property type="molecule type" value="Genomic_DNA"/>
</dbReference>
<dbReference type="InterPro" id="IPR025404">
    <property type="entry name" value="DUF4130"/>
</dbReference>
<protein>
    <recommendedName>
        <fullName evidence="1">DUF4130 domain-containing protein</fullName>
    </recommendedName>
</protein>
<dbReference type="Pfam" id="PF13566">
    <property type="entry name" value="DUF4130"/>
    <property type="match status" value="1"/>
</dbReference>
<dbReference type="RefSeq" id="WP_055068744.1">
    <property type="nucleotide sequence ID" value="NZ_CP173697.1"/>
</dbReference>
<dbReference type="NCBIfam" id="TIGR03915">
    <property type="entry name" value="SAM_7_link_chp"/>
    <property type="match status" value="1"/>
</dbReference>
<proteinExistence type="predicted"/>
<evidence type="ECO:0000313" key="2">
    <source>
        <dbReference type="EMBL" id="CRL42610.1"/>
    </source>
</evidence>
<organism evidence="2 3">
    <name type="scientific">Roseburia faecis</name>
    <dbReference type="NCBI Taxonomy" id="301302"/>
    <lineage>
        <taxon>Bacteria</taxon>
        <taxon>Bacillati</taxon>
        <taxon>Bacillota</taxon>
        <taxon>Clostridia</taxon>
        <taxon>Lachnospirales</taxon>
        <taxon>Lachnospiraceae</taxon>
        <taxon>Roseburia</taxon>
    </lineage>
</organism>
<reference evidence="3" key="1">
    <citation type="submission" date="2015-05" db="EMBL/GenBank/DDBJ databases">
        <authorList>
            <consortium name="Pathogen Informatics"/>
        </authorList>
    </citation>
    <scope>NUCLEOTIDE SEQUENCE [LARGE SCALE GENOMIC DNA]</scope>
    <source>
        <strain evidence="3">M72</strain>
    </source>
</reference>
<feature type="domain" description="DUF4130" evidence="1">
    <location>
        <begin position="92"/>
        <end position="250"/>
    </location>
</feature>